<feature type="region of interest" description="Disordered" evidence="1">
    <location>
        <begin position="112"/>
        <end position="135"/>
    </location>
</feature>
<accession>A0A8K0WZZ3</accession>
<reference evidence="2" key="1">
    <citation type="journal article" date="2021" name="Nat. Commun.">
        <title>Genetic determinants of endophytism in the Arabidopsis root mycobiome.</title>
        <authorList>
            <person name="Mesny F."/>
            <person name="Miyauchi S."/>
            <person name="Thiergart T."/>
            <person name="Pickel B."/>
            <person name="Atanasova L."/>
            <person name="Karlsson M."/>
            <person name="Huettel B."/>
            <person name="Barry K.W."/>
            <person name="Haridas S."/>
            <person name="Chen C."/>
            <person name="Bauer D."/>
            <person name="Andreopoulos W."/>
            <person name="Pangilinan J."/>
            <person name="LaButti K."/>
            <person name="Riley R."/>
            <person name="Lipzen A."/>
            <person name="Clum A."/>
            <person name="Drula E."/>
            <person name="Henrissat B."/>
            <person name="Kohler A."/>
            <person name="Grigoriev I.V."/>
            <person name="Martin F.M."/>
            <person name="Hacquard S."/>
        </authorList>
    </citation>
    <scope>NUCLEOTIDE SEQUENCE</scope>
    <source>
        <strain evidence="2">MPI-CAGE-AT-0016</strain>
    </source>
</reference>
<evidence type="ECO:0000256" key="1">
    <source>
        <dbReference type="SAM" id="MobiDB-lite"/>
    </source>
</evidence>
<organism evidence="2 3">
    <name type="scientific">Plectosphaerella cucumerina</name>
    <dbReference type="NCBI Taxonomy" id="40658"/>
    <lineage>
        <taxon>Eukaryota</taxon>
        <taxon>Fungi</taxon>
        <taxon>Dikarya</taxon>
        <taxon>Ascomycota</taxon>
        <taxon>Pezizomycotina</taxon>
        <taxon>Sordariomycetes</taxon>
        <taxon>Hypocreomycetidae</taxon>
        <taxon>Glomerellales</taxon>
        <taxon>Plectosphaerellaceae</taxon>
        <taxon>Plectosphaerella</taxon>
    </lineage>
</organism>
<evidence type="ECO:0008006" key="4">
    <source>
        <dbReference type="Google" id="ProtNLM"/>
    </source>
</evidence>
<dbReference type="OrthoDB" id="5231339at2759"/>
<feature type="region of interest" description="Disordered" evidence="1">
    <location>
        <begin position="595"/>
        <end position="646"/>
    </location>
</feature>
<feature type="compositionally biased region" description="Polar residues" evidence="1">
    <location>
        <begin position="159"/>
        <end position="176"/>
    </location>
</feature>
<evidence type="ECO:0000313" key="2">
    <source>
        <dbReference type="EMBL" id="KAH7347794.1"/>
    </source>
</evidence>
<sequence length="646" mass="70554">MPPKREFTETKAKVEANEAKTTTGPNQIPGLTAIESIFFDRLPQGRALNRWDAEAERDLIMACLTSENNNYPTINWPRVKLIMDDRGYKFSRSALDQRWSKTIMKEWRERKGPGTLTDFVDPDTANNTPARKRGRIQAVARAKQNQRIAEALAARNLANSAGSNSPADDNSAQGTAAQGDPGHATRNLEHRLFGTAAADADDAEDLGEDSKKFLMQPRPSTGASEKSGSAQPSPGDIEFLRQCNRFRLEEGNKVSEEPPKKRRAPRRSKEEMEKVRAEKQAARLKREAARAAKLAALSAKQQPKKDPKVVVKKEEAGTPRQPPPLYPPATPSTGQMTIDFNDIPLFPGAVMPNTQVNSAQATNASPYNRTGSMTAVPSTRITPAPDAFGRTQGFDTTMNYQAPANQISLPPFQTLLREPPLQLPQPSNFHYQMPPSNYGFGHGFDMLGHYAQPMGGNNFNFGMQQHGYMQPDMNNMPQPSHYPLGMDSMFDMGPIYGSSQEIHDQQLASDATVVCDGAIKTEPGSEQQTATDSQSYMQLLAPTGPQPAPMAPMDVQPATVAPMGTQVAPLAPMDTQPFMQTQAFMAIQSDIQTQSDIQLQSDIQPQSSTESQTFNSAQPDNDSARLDAPVADLVPGSSAGSPFVIL</sequence>
<feature type="region of interest" description="Disordered" evidence="1">
    <location>
        <begin position="159"/>
        <end position="185"/>
    </location>
</feature>
<feature type="compositionally biased region" description="Basic and acidic residues" evidence="1">
    <location>
        <begin position="248"/>
        <end position="259"/>
    </location>
</feature>
<proteinExistence type="predicted"/>
<gene>
    <name evidence="2" type="ORF">B0T11DRAFT_302942</name>
</gene>
<dbReference type="Proteomes" id="UP000813385">
    <property type="component" value="Unassembled WGS sequence"/>
</dbReference>
<feature type="compositionally biased region" description="Polar residues" evidence="1">
    <location>
        <begin position="218"/>
        <end position="232"/>
    </location>
</feature>
<dbReference type="AlphaFoldDB" id="A0A8K0WZZ3"/>
<keyword evidence="3" id="KW-1185">Reference proteome</keyword>
<comment type="caution">
    <text evidence="2">The sequence shown here is derived from an EMBL/GenBank/DDBJ whole genome shotgun (WGS) entry which is preliminary data.</text>
</comment>
<name>A0A8K0WZZ3_9PEZI</name>
<feature type="compositionally biased region" description="Low complexity" evidence="1">
    <location>
        <begin position="291"/>
        <end position="301"/>
    </location>
</feature>
<protein>
    <recommendedName>
        <fullName evidence="4">Myb-like domain-containing protein</fullName>
    </recommendedName>
</protein>
<feature type="region of interest" description="Disordered" evidence="1">
    <location>
        <begin position="248"/>
        <end position="327"/>
    </location>
</feature>
<feature type="compositionally biased region" description="Basic and acidic residues" evidence="1">
    <location>
        <begin position="303"/>
        <end position="317"/>
    </location>
</feature>
<feature type="compositionally biased region" description="Low complexity" evidence="1">
    <location>
        <begin position="595"/>
        <end position="608"/>
    </location>
</feature>
<feature type="region of interest" description="Disordered" evidence="1">
    <location>
        <begin position="213"/>
        <end position="236"/>
    </location>
</feature>
<feature type="compositionally biased region" description="Polar residues" evidence="1">
    <location>
        <begin position="609"/>
        <end position="621"/>
    </location>
</feature>
<dbReference type="EMBL" id="JAGPXD010000007">
    <property type="protein sequence ID" value="KAH7347794.1"/>
    <property type="molecule type" value="Genomic_DNA"/>
</dbReference>
<evidence type="ECO:0000313" key="3">
    <source>
        <dbReference type="Proteomes" id="UP000813385"/>
    </source>
</evidence>
<feature type="compositionally biased region" description="Basic and acidic residues" evidence="1">
    <location>
        <begin position="267"/>
        <end position="290"/>
    </location>
</feature>